<dbReference type="EMBL" id="FXZE01000002">
    <property type="protein sequence ID" value="SMX69964.1"/>
    <property type="molecule type" value="Genomic_DNA"/>
</dbReference>
<keyword evidence="2" id="KW-1185">Reference proteome</keyword>
<dbReference type="GeneID" id="82878409"/>
<sequence length="304" mass="32655">MSRASFDDILGDPTKRYLSHRYRLVTHTILAGSSAVDSLAASERRNVIGSVAYPDNWSEKPGGSMPPHLSSLDGLTLGAMLTCLRSRAGAPTDDPAGPPVLTAIRIRAGALPETDLEAVPVKWNEAIGSGKRLTNMRFGRMSVSTGVEAASALPSLTDAAVERIGVQRWSNPSCSEARATEIKSEIVGLDPAQGTLTSEHKAAESSNELALGYDDFLRLSAQAAQILIYSFDGVDRDVSTNVWMRSADFALNPLAEFHDGPARMRSRIAGSRSLARGDTRFRTFDMEFELDGLFACTASLAYSA</sequence>
<organism evidence="1 2">
    <name type="scientific">Brevibacterium antiquum</name>
    <dbReference type="NCBI Taxonomy" id="234835"/>
    <lineage>
        <taxon>Bacteria</taxon>
        <taxon>Bacillati</taxon>
        <taxon>Actinomycetota</taxon>
        <taxon>Actinomycetes</taxon>
        <taxon>Micrococcales</taxon>
        <taxon>Brevibacteriaceae</taxon>
        <taxon>Brevibacterium</taxon>
    </lineage>
</organism>
<dbReference type="InterPro" id="IPR008799">
    <property type="entry name" value="Pseudomon_AvrD"/>
</dbReference>
<protein>
    <submittedName>
        <fullName evidence="1">Avirulence D protein (AvrD)</fullName>
    </submittedName>
</protein>
<evidence type="ECO:0000313" key="1">
    <source>
        <dbReference type="EMBL" id="SMX69964.1"/>
    </source>
</evidence>
<evidence type="ECO:0000313" key="2">
    <source>
        <dbReference type="Proteomes" id="UP000234342"/>
    </source>
</evidence>
<gene>
    <name evidence="1" type="ORF">BANT10_00554</name>
</gene>
<dbReference type="RefSeq" id="WP_009885251.1">
    <property type="nucleotide sequence ID" value="NZ_FXZE01000002.1"/>
</dbReference>
<reference evidence="2" key="1">
    <citation type="submission" date="2017-03" db="EMBL/GenBank/DDBJ databases">
        <authorList>
            <person name="Monnet C."/>
        </authorList>
    </citation>
    <scope>NUCLEOTIDE SEQUENCE [LARGE SCALE GENOMIC DNA]</scope>
    <source>
        <strain evidence="2">P10</strain>
    </source>
</reference>
<dbReference type="Proteomes" id="UP000234342">
    <property type="component" value="Unassembled WGS sequence"/>
</dbReference>
<dbReference type="Pfam" id="PF05655">
    <property type="entry name" value="AvrD"/>
    <property type="match status" value="2"/>
</dbReference>
<accession>A0A2H1I4B7</accession>
<proteinExistence type="predicted"/>
<dbReference type="AlphaFoldDB" id="A0A2H1I4B7"/>
<name>A0A2H1I4B7_9MICO</name>